<evidence type="ECO:0000313" key="4">
    <source>
        <dbReference type="EMBL" id="BBH08181.1"/>
    </source>
</evidence>
<keyword evidence="1" id="KW-0285">Flavoprotein</keyword>
<dbReference type="EMBL" id="AP019303">
    <property type="protein sequence ID" value="BBH08181.1"/>
    <property type="molecule type" value="Genomic_DNA"/>
</dbReference>
<dbReference type="GO" id="GO:0016491">
    <property type="term" value="F:oxidoreductase activity"/>
    <property type="evidence" value="ECO:0007669"/>
    <property type="project" value="UniProtKB-KW"/>
</dbReference>
<proteinExistence type="predicted"/>
<dbReference type="InterPro" id="IPR050346">
    <property type="entry name" value="FMO-like"/>
</dbReference>
<name>A0A4Y1RV05_PRUDU</name>
<sequence>MKKPHWATTHCSPSCSSALALECAEANQDGIEFDDNTKIKVDVVFATGYDGNKKVKSILPEPFRSLLEYPSGITTFYRYWFSKISRNYLVLEMLKVKNKTVECFFCWGTIHPLIPNMAFMGYLESVSNLHSSELRSIWLARLLDNRFKLLSVEQMLEQTRKEVEVSKKTTRFYKRHCILLLASTTVMKFVRRWGGHLGGRILGWRKHLAPMAVKTI</sequence>
<dbReference type="InterPro" id="IPR036188">
    <property type="entry name" value="FAD/NAD-bd_sf"/>
</dbReference>
<evidence type="ECO:0000256" key="3">
    <source>
        <dbReference type="ARBA" id="ARBA00023002"/>
    </source>
</evidence>
<reference evidence="4" key="1">
    <citation type="journal article" date="2019" name="Science">
        <title>Mutation of a bHLH transcription factor allowed almond domestication.</title>
        <authorList>
            <person name="Sanchez-Perez R."/>
            <person name="Pavan S."/>
            <person name="Mazzeo R."/>
            <person name="Moldovan C."/>
            <person name="Aiese Cigliano R."/>
            <person name="Del Cueto J."/>
            <person name="Ricciardi F."/>
            <person name="Lotti C."/>
            <person name="Ricciardi L."/>
            <person name="Dicenta F."/>
            <person name="Lopez-Marques R.L."/>
            <person name="Lindberg Moller B."/>
        </authorList>
    </citation>
    <scope>NUCLEOTIDE SEQUENCE</scope>
</reference>
<organism evidence="4">
    <name type="scientific">Prunus dulcis</name>
    <name type="common">Almond</name>
    <name type="synonym">Amygdalus dulcis</name>
    <dbReference type="NCBI Taxonomy" id="3755"/>
    <lineage>
        <taxon>Eukaryota</taxon>
        <taxon>Viridiplantae</taxon>
        <taxon>Streptophyta</taxon>
        <taxon>Embryophyta</taxon>
        <taxon>Tracheophyta</taxon>
        <taxon>Spermatophyta</taxon>
        <taxon>Magnoliopsida</taxon>
        <taxon>eudicotyledons</taxon>
        <taxon>Gunneridae</taxon>
        <taxon>Pentapetalae</taxon>
        <taxon>rosids</taxon>
        <taxon>fabids</taxon>
        <taxon>Rosales</taxon>
        <taxon>Rosaceae</taxon>
        <taxon>Amygdaloideae</taxon>
        <taxon>Amygdaleae</taxon>
        <taxon>Prunus</taxon>
    </lineage>
</organism>
<dbReference type="PANTHER" id="PTHR23023">
    <property type="entry name" value="DIMETHYLANILINE MONOOXYGENASE"/>
    <property type="match status" value="1"/>
</dbReference>
<dbReference type="Gene3D" id="3.50.50.60">
    <property type="entry name" value="FAD/NAD(P)-binding domain"/>
    <property type="match status" value="1"/>
</dbReference>
<evidence type="ECO:0000256" key="2">
    <source>
        <dbReference type="ARBA" id="ARBA00022827"/>
    </source>
</evidence>
<keyword evidence="3" id="KW-0560">Oxidoreductase</keyword>
<dbReference type="AlphaFoldDB" id="A0A4Y1RV05"/>
<gene>
    <name evidence="4" type="ORF">Prudu_020302</name>
</gene>
<keyword evidence="2" id="KW-0274">FAD</keyword>
<evidence type="ECO:0008006" key="5">
    <source>
        <dbReference type="Google" id="ProtNLM"/>
    </source>
</evidence>
<protein>
    <recommendedName>
        <fullName evidence="5">Flavin-containing monooxygenase</fullName>
    </recommendedName>
</protein>
<accession>A0A4Y1RV05</accession>
<evidence type="ECO:0000256" key="1">
    <source>
        <dbReference type="ARBA" id="ARBA00022630"/>
    </source>
</evidence>